<accession>A0A2P2BQP3</accession>
<evidence type="ECO:0000313" key="2">
    <source>
        <dbReference type="Proteomes" id="UP000245695"/>
    </source>
</evidence>
<dbReference type="AlphaFoldDB" id="A0A2P2BQP3"/>
<proteinExistence type="predicted"/>
<dbReference type="RefSeq" id="WP_092926196.1">
    <property type="nucleotide sequence ID" value="NZ_FJTZ01000012.1"/>
</dbReference>
<reference evidence="1 2" key="1">
    <citation type="submission" date="2014-09" db="EMBL/GenBank/DDBJ databases">
        <authorList>
            <person name="Hornung B.V."/>
        </authorList>
    </citation>
    <scope>NUCLEOTIDE SEQUENCE [LARGE SCALE GENOMIC DNA]</scope>
    <source>
        <strain evidence="1 2">FRIFI</strain>
    </source>
</reference>
<evidence type="ECO:0000313" key="1">
    <source>
        <dbReference type="EMBL" id="CEI72680.1"/>
    </source>
</evidence>
<dbReference type="EMBL" id="LN650648">
    <property type="protein sequence ID" value="CEI72680.1"/>
    <property type="molecule type" value="Genomic_DNA"/>
</dbReference>
<gene>
    <name evidence="1" type="ORF">FRIFI_1141</name>
</gene>
<organism evidence="1 2">
    <name type="scientific">Romboutsia hominis</name>
    <dbReference type="NCBI Taxonomy" id="1507512"/>
    <lineage>
        <taxon>Bacteria</taxon>
        <taxon>Bacillati</taxon>
        <taxon>Bacillota</taxon>
        <taxon>Clostridia</taxon>
        <taxon>Peptostreptococcales</taxon>
        <taxon>Peptostreptococcaceae</taxon>
        <taxon>Romboutsia</taxon>
    </lineage>
</organism>
<keyword evidence="2" id="KW-1185">Reference proteome</keyword>
<protein>
    <submittedName>
        <fullName evidence="1">Conserved protein</fullName>
    </submittedName>
</protein>
<name>A0A2P2BQP3_9FIRM</name>
<dbReference type="KEGG" id="rhom:FRIFI_1141"/>
<dbReference type="Proteomes" id="UP000245695">
    <property type="component" value="Chromosome 1"/>
</dbReference>
<sequence length="214" mass="25066">MSRFLAPIHTWLFNKVKLSQDLEEHIVRLHADRYQKDALKIQEEAVTLYGKYLVNKPLEELIDVDNIHGWLQERIKEVESRTAYIVTKYKEIYGEDSVELTKNAYTQQAIECAKNESNKIDTPENVYVSLNNYILAGMPCDRASSVIEKNEEYIKYQENKDIHKSNYELGKGDLEYLYNLRELWIKSFVENLGIRYAYESKVSGSISDNKIIKL</sequence>